<dbReference type="EMBL" id="JANKBY010000068">
    <property type="protein sequence ID" value="MCR1822630.1"/>
    <property type="molecule type" value="Genomic_DNA"/>
</dbReference>
<sequence>MSNWIVEKIIKNKLAKIESKKEFIKMCELERENYLDWLNTADTYEAKNNEYWRAAKVMAEVQLKEYQDELKEINDMLQDDTKEYDILYEAMNDNIPYLGVI</sequence>
<keyword evidence="3" id="KW-1185">Reference proteome</keyword>
<evidence type="ECO:0000313" key="2">
    <source>
        <dbReference type="EMBL" id="MCR1822630.1"/>
    </source>
</evidence>
<evidence type="ECO:0000313" key="3">
    <source>
        <dbReference type="Proteomes" id="UP001140817"/>
    </source>
</evidence>
<dbReference type="RefSeq" id="WP_257560339.1">
    <property type="nucleotide sequence ID" value="NZ_JANKBY010000068.1"/>
</dbReference>
<comment type="caution">
    <text evidence="2">The sequence shown here is derived from an EMBL/GenBank/DDBJ whole genome shotgun (WGS) entry which is preliminary data.</text>
</comment>
<reference evidence="2" key="1">
    <citation type="submission" date="2022-07" db="EMBL/GenBank/DDBJ databases">
        <title>Enhanced cultured diversity of the mouse gut microbiota enables custom-made synthetic communities.</title>
        <authorList>
            <person name="Afrizal A."/>
        </authorList>
    </citation>
    <scope>NUCLEOTIDE SEQUENCE</scope>
    <source>
        <strain evidence="2">DSM 29186</strain>
    </source>
</reference>
<proteinExistence type="predicted"/>
<accession>A0A9X2S182</accession>
<dbReference type="AlphaFoldDB" id="A0A9X2S182"/>
<dbReference type="Proteomes" id="UP001140817">
    <property type="component" value="Unassembled WGS sequence"/>
</dbReference>
<keyword evidence="1" id="KW-0175">Coiled coil</keyword>
<organism evidence="2 3">
    <name type="scientific">Terrisporobacter muris</name>
    <dbReference type="NCBI Taxonomy" id="2963284"/>
    <lineage>
        <taxon>Bacteria</taxon>
        <taxon>Bacillati</taxon>
        <taxon>Bacillota</taxon>
        <taxon>Clostridia</taxon>
        <taxon>Peptostreptococcales</taxon>
        <taxon>Peptostreptococcaceae</taxon>
        <taxon>Terrisporobacter</taxon>
    </lineage>
</organism>
<evidence type="ECO:0000256" key="1">
    <source>
        <dbReference type="SAM" id="Coils"/>
    </source>
</evidence>
<gene>
    <name evidence="2" type="ORF">NSA58_07515</name>
</gene>
<name>A0A9X2S182_9FIRM</name>
<feature type="coiled-coil region" evidence="1">
    <location>
        <begin position="56"/>
        <end position="83"/>
    </location>
</feature>
<protein>
    <submittedName>
        <fullName evidence="2">Uncharacterized protein</fullName>
    </submittedName>
</protein>